<dbReference type="InterPro" id="IPR015970">
    <property type="entry name" value="P40_nucleoprot_sub2_BD-vir"/>
</dbReference>
<proteinExistence type="predicted"/>
<feature type="region of interest" description="Disordered" evidence="1">
    <location>
        <begin position="350"/>
        <end position="370"/>
    </location>
</feature>
<dbReference type="OrthoDB" id="3290at10239"/>
<dbReference type="SUPFAM" id="SSF101399">
    <property type="entry name" value="P40 nucleoprotein"/>
    <property type="match status" value="1"/>
</dbReference>
<organism evidence="2">
    <name type="scientific">Jungle carpet python virus</name>
    <dbReference type="NCBI Taxonomy" id="2016401"/>
    <lineage>
        <taxon>Viruses</taxon>
        <taxon>Riboviria</taxon>
        <taxon>Orthornavirae</taxon>
        <taxon>Negarnaviricota</taxon>
        <taxon>Haploviricotina</taxon>
        <taxon>Monjiviricetes</taxon>
        <taxon>Mononegavirales</taxon>
        <taxon>Bornaviridae</taxon>
        <taxon>Carbovirus</taxon>
        <taxon>Carbovirus queenslandense</taxon>
    </lineage>
</organism>
<sequence>MSTDPNSLPGTSSSTPNFLTASLPLPETTHLAGAPQPDEGPIPALLCLYNQSVRTLVGPLVTAITVICAVFPPFRTHFHVPYVVQKPDGSNMKWIPQGYGTPSGKIATIPADGEHIMGLYHAACSYLVALFRDSRDNSHIKTSEGRFAAFKAVANIATTHATYPQIDTSTFVSWMAAQPWSHSSLITMLSTPITGPGSHLMTQMHLVAKDAQMTTLNAIDTFLKEFDSALILIPGVVDDIPKFHKAWQELAGLVSPTWFPYVKATMHPQAKKISPNSFPRLASAALYHATETSPTMRMYRQNRPIPGGIPDSKLRAAFQKKLKRAETEMFTEEQREILQKYGVTSSVIERTLKKQSRKRSHSPDTSEMDT</sequence>
<evidence type="ECO:0000313" key="2">
    <source>
        <dbReference type="EMBL" id="ATY47614.1"/>
    </source>
</evidence>
<dbReference type="RefSeq" id="YP_009508479.1">
    <property type="nucleotide sequence ID" value="NC_039013.1"/>
</dbReference>
<evidence type="ECO:0000313" key="3">
    <source>
        <dbReference type="Proteomes" id="UP000240816"/>
    </source>
</evidence>
<dbReference type="InterPro" id="IPR036260">
    <property type="entry name" value="P40_nucleoprot_sf_BD-vir"/>
</dbReference>
<dbReference type="EMBL" id="MF135780">
    <property type="protein sequence ID" value="ATY47614.1"/>
    <property type="molecule type" value="Viral_cRNA"/>
</dbReference>
<feature type="region of interest" description="Disordered" evidence="1">
    <location>
        <begin position="1"/>
        <end position="20"/>
    </location>
</feature>
<name>A0A2K8MQI2_9MONO</name>
<dbReference type="GeneID" id="37619953"/>
<dbReference type="Gene3D" id="1.10.3040.10">
    <property type="entry name" value="borna disease virus nucleoprotein, domain 1"/>
    <property type="match status" value="1"/>
</dbReference>
<evidence type="ECO:0000256" key="1">
    <source>
        <dbReference type="SAM" id="MobiDB-lite"/>
    </source>
</evidence>
<dbReference type="KEGG" id="vg:37619953"/>
<dbReference type="Pfam" id="PF06407">
    <property type="entry name" value="BDV_P40"/>
    <property type="match status" value="1"/>
</dbReference>
<dbReference type="Gene3D" id="1.10.3050.10">
    <property type="entry name" value="borna disease virus nucleoprotein, domain 2"/>
    <property type="match status" value="1"/>
</dbReference>
<dbReference type="Proteomes" id="UP000240816">
    <property type="component" value="Segment"/>
</dbReference>
<dbReference type="InterPro" id="IPR009441">
    <property type="entry name" value="P40_nucleoprot_BD-vir"/>
</dbReference>
<dbReference type="InterPro" id="IPR015969">
    <property type="entry name" value="P40_nucleoprot_sub1_BD-vir"/>
</dbReference>
<accession>A0A2K8MQI2</accession>
<keyword evidence="3" id="KW-1185">Reference proteome</keyword>
<protein>
    <submittedName>
        <fullName evidence="2">N</fullName>
    </submittedName>
</protein>
<reference evidence="2" key="1">
    <citation type="journal article" date="2018" name="PLoS Pathog.">
        <title>Divergent bornaviruses from Australian carpet pythons with neurological disease date the origin of extant Bornaviridae prior to the end-Cretaceous extinction.</title>
        <authorList>
            <person name="Hyndman T.H."/>
            <person name="Shilton C.M."/>
            <person name="Stenglein M.D."/>
            <person name="Wellehan J.F.X.Jr."/>
        </authorList>
    </citation>
    <scope>NUCLEOTIDE SEQUENCE [LARGE SCALE GENOMIC DNA]</scope>
    <source>
        <strain evidence="2">1</strain>
    </source>
</reference>